<evidence type="ECO:0000313" key="1">
    <source>
        <dbReference type="EMBL" id="KAJ8714053.1"/>
    </source>
</evidence>
<proteinExistence type="predicted"/>
<gene>
    <name evidence="1" type="ORF">PYW08_007673</name>
</gene>
<accession>A0ACC2QEW7</accession>
<dbReference type="Proteomes" id="UP001231649">
    <property type="component" value="Chromosome 20"/>
</dbReference>
<evidence type="ECO:0000313" key="2">
    <source>
        <dbReference type="Proteomes" id="UP001231649"/>
    </source>
</evidence>
<protein>
    <submittedName>
        <fullName evidence="1">Uncharacterized protein</fullName>
    </submittedName>
</protein>
<keyword evidence="2" id="KW-1185">Reference proteome</keyword>
<dbReference type="EMBL" id="CM056796">
    <property type="protein sequence ID" value="KAJ8714053.1"/>
    <property type="molecule type" value="Genomic_DNA"/>
</dbReference>
<reference evidence="1" key="1">
    <citation type="submission" date="2023-03" db="EMBL/GenBank/DDBJ databases">
        <title>Chromosome-level genomes of two armyworms, Mythimna separata and Mythimna loreyi, provide insights into the biosynthesis and reception of sex pheromones.</title>
        <authorList>
            <person name="Zhao H."/>
        </authorList>
    </citation>
    <scope>NUCLEOTIDE SEQUENCE</scope>
    <source>
        <strain evidence="1">BeijingLab</strain>
    </source>
</reference>
<name>A0ACC2QEW7_9NEOP</name>
<sequence length="166" mass="18709">MFDVYILLQLAFASALGNVLFHDCGSAYELTAVNIQGCGNFELPCFVTVGDDVEVNLEYYAGFMSQNLDQDVVININHLNLKPGVTPERCGIYDCPVMTTDKVNLLTSVMSVPSRIALNQQGYLTWSIKNEEGRLVLCYKVLVQTQSRFQKLLRQYMKMVSHDNQP</sequence>
<comment type="caution">
    <text evidence="1">The sequence shown here is derived from an EMBL/GenBank/DDBJ whole genome shotgun (WGS) entry which is preliminary data.</text>
</comment>
<organism evidence="1 2">
    <name type="scientific">Mythimna loreyi</name>
    <dbReference type="NCBI Taxonomy" id="667449"/>
    <lineage>
        <taxon>Eukaryota</taxon>
        <taxon>Metazoa</taxon>
        <taxon>Ecdysozoa</taxon>
        <taxon>Arthropoda</taxon>
        <taxon>Hexapoda</taxon>
        <taxon>Insecta</taxon>
        <taxon>Pterygota</taxon>
        <taxon>Neoptera</taxon>
        <taxon>Endopterygota</taxon>
        <taxon>Lepidoptera</taxon>
        <taxon>Glossata</taxon>
        <taxon>Ditrysia</taxon>
        <taxon>Noctuoidea</taxon>
        <taxon>Noctuidae</taxon>
        <taxon>Noctuinae</taxon>
        <taxon>Hadenini</taxon>
        <taxon>Mythimna</taxon>
    </lineage>
</organism>